<dbReference type="GeneTree" id="ENSGT01030000234575"/>
<keyword evidence="3" id="KW-0812">Transmembrane</keyword>
<evidence type="ECO:0000256" key="3">
    <source>
        <dbReference type="SAM" id="Phobius"/>
    </source>
</evidence>
<accession>A0AAQ6IF95</accession>
<evidence type="ECO:0000256" key="2">
    <source>
        <dbReference type="SAM" id="Coils"/>
    </source>
</evidence>
<evidence type="ECO:0000313" key="5">
    <source>
        <dbReference type="Ensembl" id="ENSATEP00000073431.1"/>
    </source>
</evidence>
<evidence type="ECO:0000256" key="1">
    <source>
        <dbReference type="ARBA" id="ARBA00022734"/>
    </source>
</evidence>
<sequence length="288" mass="32026">MTTDKTCLTAETSSEDKLNRHIDVKSACAVACVKQLTGPSRKNSVLCAMEEIYCNAETVMSVDSTTLTNQTGSRRCPGAVVLFLVLLSVLLLAGHISLCVHYHNSGCGSVANRTEELQASLLIQERDQLKAKLVNTSEERDQLKAKLVNTSEERDQLKVSLIQMTEERNRLQDLSKQKKTCPAGWTMFNCVCYLLSSETRSWQTGREDCRQRGADLVVIDSAEVQTFLSGFTKNPTWIGLTDLENEGTWKWIDDTPLTLTYWGGYQPDNGGGDPNYGEEDCALFKGYT</sequence>
<keyword evidence="1" id="KW-0430">Lectin</keyword>
<dbReference type="PROSITE" id="PS50041">
    <property type="entry name" value="C_TYPE_LECTIN_2"/>
    <property type="match status" value="1"/>
</dbReference>
<dbReference type="InterPro" id="IPR033989">
    <property type="entry name" value="CD209-like_CTLD"/>
</dbReference>
<keyword evidence="3" id="KW-1133">Transmembrane helix</keyword>
<evidence type="ECO:0000259" key="4">
    <source>
        <dbReference type="PROSITE" id="PS50041"/>
    </source>
</evidence>
<keyword evidence="3" id="KW-0472">Membrane</keyword>
<keyword evidence="2" id="KW-0175">Coiled coil</keyword>
<dbReference type="PANTHER" id="PTHR22803">
    <property type="entry name" value="MANNOSE, PHOSPHOLIPASE, LECTIN RECEPTOR RELATED"/>
    <property type="match status" value="1"/>
</dbReference>
<feature type="coiled-coil region" evidence="2">
    <location>
        <begin position="112"/>
        <end position="174"/>
    </location>
</feature>
<dbReference type="Gene3D" id="3.10.100.10">
    <property type="entry name" value="Mannose-Binding Protein A, subunit A"/>
    <property type="match status" value="1"/>
</dbReference>
<feature type="transmembrane region" description="Helical" evidence="3">
    <location>
        <begin position="79"/>
        <end position="98"/>
    </location>
</feature>
<name>A0AAQ6IF95_ANATE</name>
<dbReference type="SUPFAM" id="SSF56436">
    <property type="entry name" value="C-type lectin-like"/>
    <property type="match status" value="1"/>
</dbReference>
<dbReference type="SMART" id="SM00034">
    <property type="entry name" value="CLECT"/>
    <property type="match status" value="1"/>
</dbReference>
<dbReference type="InterPro" id="IPR016187">
    <property type="entry name" value="CTDL_fold"/>
</dbReference>
<feature type="domain" description="C-type lectin" evidence="4">
    <location>
        <begin position="188"/>
        <end position="288"/>
    </location>
</feature>
<dbReference type="Proteomes" id="UP000265040">
    <property type="component" value="Chromosome 21"/>
</dbReference>
<dbReference type="InterPro" id="IPR016186">
    <property type="entry name" value="C-type_lectin-like/link_sf"/>
</dbReference>
<reference evidence="5" key="2">
    <citation type="submission" date="2025-08" db="UniProtKB">
        <authorList>
            <consortium name="Ensembl"/>
        </authorList>
    </citation>
    <scope>IDENTIFICATION</scope>
</reference>
<reference evidence="5 6" key="1">
    <citation type="submission" date="2021-04" db="EMBL/GenBank/DDBJ databases">
        <authorList>
            <consortium name="Wellcome Sanger Institute Data Sharing"/>
        </authorList>
    </citation>
    <scope>NUCLEOTIDE SEQUENCE [LARGE SCALE GENOMIC DNA]</scope>
</reference>
<protein>
    <recommendedName>
        <fullName evidence="4">C-type lectin domain-containing protein</fullName>
    </recommendedName>
</protein>
<dbReference type="Gene3D" id="1.20.5.400">
    <property type="match status" value="1"/>
</dbReference>
<evidence type="ECO:0000313" key="6">
    <source>
        <dbReference type="Proteomes" id="UP000265040"/>
    </source>
</evidence>
<organism evidence="5 6">
    <name type="scientific">Anabas testudineus</name>
    <name type="common">Climbing perch</name>
    <name type="synonym">Anthias testudineus</name>
    <dbReference type="NCBI Taxonomy" id="64144"/>
    <lineage>
        <taxon>Eukaryota</taxon>
        <taxon>Metazoa</taxon>
        <taxon>Chordata</taxon>
        <taxon>Craniata</taxon>
        <taxon>Vertebrata</taxon>
        <taxon>Euteleostomi</taxon>
        <taxon>Actinopterygii</taxon>
        <taxon>Neopterygii</taxon>
        <taxon>Teleostei</taxon>
        <taxon>Neoteleostei</taxon>
        <taxon>Acanthomorphata</taxon>
        <taxon>Anabantaria</taxon>
        <taxon>Anabantiformes</taxon>
        <taxon>Anabantoidei</taxon>
        <taxon>Anabantidae</taxon>
        <taxon>Anabas</taxon>
    </lineage>
</organism>
<dbReference type="InterPro" id="IPR001304">
    <property type="entry name" value="C-type_lectin-like"/>
</dbReference>
<dbReference type="AlphaFoldDB" id="A0AAQ6IF95"/>
<keyword evidence="6" id="KW-1185">Reference proteome</keyword>
<dbReference type="CDD" id="cd03590">
    <property type="entry name" value="CLECT_DC-SIGN_like"/>
    <property type="match status" value="1"/>
</dbReference>
<dbReference type="InterPro" id="IPR050111">
    <property type="entry name" value="C-type_lectin/snaclec_domain"/>
</dbReference>
<dbReference type="Pfam" id="PF00059">
    <property type="entry name" value="Lectin_C"/>
    <property type="match status" value="1"/>
</dbReference>
<reference evidence="5" key="3">
    <citation type="submission" date="2025-09" db="UniProtKB">
        <authorList>
            <consortium name="Ensembl"/>
        </authorList>
    </citation>
    <scope>IDENTIFICATION</scope>
</reference>
<proteinExistence type="predicted"/>
<dbReference type="GO" id="GO:0030246">
    <property type="term" value="F:carbohydrate binding"/>
    <property type="evidence" value="ECO:0007669"/>
    <property type="project" value="UniProtKB-KW"/>
</dbReference>
<dbReference type="Ensembl" id="ENSATET00000081519.1">
    <property type="protein sequence ID" value="ENSATEP00000073431.1"/>
    <property type="gene ID" value="ENSATEG00000030414.1"/>
</dbReference>